<accession>A0ABU3Q8F7</accession>
<protein>
    <recommendedName>
        <fullName evidence="4">Lipoprotein</fullName>
    </recommendedName>
</protein>
<keyword evidence="1" id="KW-0732">Signal</keyword>
<feature type="chain" id="PRO_5046079234" description="Lipoprotein" evidence="1">
    <location>
        <begin position="19"/>
        <end position="104"/>
    </location>
</feature>
<evidence type="ECO:0000313" key="2">
    <source>
        <dbReference type="EMBL" id="MDT9599684.1"/>
    </source>
</evidence>
<keyword evidence="3" id="KW-1185">Reference proteome</keyword>
<organism evidence="2 3">
    <name type="scientific">Sphingosinicella rhizophila</name>
    <dbReference type="NCBI Taxonomy" id="3050082"/>
    <lineage>
        <taxon>Bacteria</taxon>
        <taxon>Pseudomonadati</taxon>
        <taxon>Pseudomonadota</taxon>
        <taxon>Alphaproteobacteria</taxon>
        <taxon>Sphingomonadales</taxon>
        <taxon>Sphingosinicellaceae</taxon>
        <taxon>Sphingosinicella</taxon>
    </lineage>
</organism>
<evidence type="ECO:0000256" key="1">
    <source>
        <dbReference type="SAM" id="SignalP"/>
    </source>
</evidence>
<gene>
    <name evidence="2" type="ORF">RQX22_12050</name>
</gene>
<dbReference type="EMBL" id="JAVUPU010000005">
    <property type="protein sequence ID" value="MDT9599684.1"/>
    <property type="molecule type" value="Genomic_DNA"/>
</dbReference>
<dbReference type="RefSeq" id="WP_315726771.1">
    <property type="nucleotide sequence ID" value="NZ_JAVUPU010000005.1"/>
</dbReference>
<dbReference type="PROSITE" id="PS51257">
    <property type="entry name" value="PROKAR_LIPOPROTEIN"/>
    <property type="match status" value="1"/>
</dbReference>
<evidence type="ECO:0000313" key="3">
    <source>
        <dbReference type="Proteomes" id="UP001259572"/>
    </source>
</evidence>
<proteinExistence type="predicted"/>
<dbReference type="Proteomes" id="UP001259572">
    <property type="component" value="Unassembled WGS sequence"/>
</dbReference>
<evidence type="ECO:0008006" key="4">
    <source>
        <dbReference type="Google" id="ProtNLM"/>
    </source>
</evidence>
<sequence>MRHFILAAAATLILSACAYQYEARIRNALTDAGLSREMAGCVAERMVDRLSGAQLRRLARVGQEKDRPDGELSVGEFLDRYRGALDPEIYKVIAGAGIGCAISI</sequence>
<name>A0ABU3Q8F7_9SPHN</name>
<reference evidence="2 3" key="1">
    <citation type="submission" date="2023-05" db="EMBL/GenBank/DDBJ databases">
        <authorList>
            <person name="Guo Y."/>
        </authorList>
    </citation>
    <scope>NUCLEOTIDE SEQUENCE [LARGE SCALE GENOMIC DNA]</scope>
    <source>
        <strain evidence="2 3">GR2756</strain>
    </source>
</reference>
<feature type="signal peptide" evidence="1">
    <location>
        <begin position="1"/>
        <end position="18"/>
    </location>
</feature>
<comment type="caution">
    <text evidence="2">The sequence shown here is derived from an EMBL/GenBank/DDBJ whole genome shotgun (WGS) entry which is preliminary data.</text>
</comment>